<proteinExistence type="predicted"/>
<gene>
    <name evidence="1" type="ORF">N0F65_007434</name>
</gene>
<feature type="non-terminal residue" evidence="1">
    <location>
        <position position="1"/>
    </location>
</feature>
<organism evidence="1 2">
    <name type="scientific">Lagenidium giganteum</name>
    <dbReference type="NCBI Taxonomy" id="4803"/>
    <lineage>
        <taxon>Eukaryota</taxon>
        <taxon>Sar</taxon>
        <taxon>Stramenopiles</taxon>
        <taxon>Oomycota</taxon>
        <taxon>Peronosporomycetes</taxon>
        <taxon>Pythiales</taxon>
        <taxon>Pythiaceae</taxon>
    </lineage>
</organism>
<reference evidence="1" key="1">
    <citation type="submission" date="2022-11" db="EMBL/GenBank/DDBJ databases">
        <authorList>
            <person name="Morgan W.R."/>
            <person name="Tartar A."/>
        </authorList>
    </citation>
    <scope>NUCLEOTIDE SEQUENCE</scope>
    <source>
        <strain evidence="1">ARSEF 373</strain>
    </source>
</reference>
<evidence type="ECO:0000313" key="1">
    <source>
        <dbReference type="EMBL" id="DBA05272.1"/>
    </source>
</evidence>
<comment type="caution">
    <text evidence="1">The sequence shown here is derived from an EMBL/GenBank/DDBJ whole genome shotgun (WGS) entry which is preliminary data.</text>
</comment>
<sequence length="408" mass="45185">RTLRDELLVIRRFAHEIMGGNLRSYGAVITSRSLLACALQCIRDQKHEVSASADATYNLHSGGWALASIGTSTVNYENKGGTHWVHRFTPWAFMFVLSKSTQAYIELFEGVKRIINERFEEDLNVRYASMDHSSAIQDAFTTALFNNLSEPQLQCLPQARSKAQLHALWRLLRQHWEDVGPHDFADWFENQYMNDIGARGASRPPDIVPNQNAIEAYHRGAKTSAVTQLRASTARVLNITIPAILRYSGGINENTGVICESSIPGEMLREAHLLCEPSNHPSTKSNKTKAANSYLFNARPYILDANVPGLNGLAPDKPSAKVYLQSLRGRLRPGEASAHAGLDLAERFSLQQAYDTSTVVTAESTINQDGHVVTCCRLLTNVCCKICSNSLQCPKCRADRVVAVQSVE</sequence>
<protein>
    <submittedName>
        <fullName evidence="1">Uncharacterized protein</fullName>
    </submittedName>
</protein>
<accession>A0AAV2ZFE2</accession>
<dbReference type="Proteomes" id="UP001146120">
    <property type="component" value="Unassembled WGS sequence"/>
</dbReference>
<reference evidence="1" key="2">
    <citation type="journal article" date="2023" name="Microbiol Resour">
        <title>Decontamination and Annotation of the Draft Genome Sequence of the Oomycete Lagenidium giganteum ARSEF 373.</title>
        <authorList>
            <person name="Morgan W.R."/>
            <person name="Tartar A."/>
        </authorList>
    </citation>
    <scope>NUCLEOTIDE SEQUENCE</scope>
    <source>
        <strain evidence="1">ARSEF 373</strain>
    </source>
</reference>
<name>A0AAV2ZFE2_9STRA</name>
<dbReference type="EMBL" id="DAKRPA010000001">
    <property type="protein sequence ID" value="DBA05272.1"/>
    <property type="molecule type" value="Genomic_DNA"/>
</dbReference>
<dbReference type="AlphaFoldDB" id="A0AAV2ZFE2"/>
<evidence type="ECO:0000313" key="2">
    <source>
        <dbReference type="Proteomes" id="UP001146120"/>
    </source>
</evidence>
<keyword evidence="2" id="KW-1185">Reference proteome</keyword>